<keyword evidence="6" id="KW-1185">Reference proteome</keyword>
<name>A0A388LYG0_CHABU</name>
<evidence type="ECO:0000256" key="2">
    <source>
        <dbReference type="ARBA" id="ARBA00022840"/>
    </source>
</evidence>
<comment type="caution">
    <text evidence="5">The sequence shown here is derived from an EMBL/GenBank/DDBJ whole genome shotgun (WGS) entry which is preliminary data.</text>
</comment>
<evidence type="ECO:0000259" key="4">
    <source>
        <dbReference type="PROSITE" id="PS50011"/>
    </source>
</evidence>
<dbReference type="GO" id="GO:0004672">
    <property type="term" value="F:protein kinase activity"/>
    <property type="evidence" value="ECO:0007669"/>
    <property type="project" value="InterPro"/>
</dbReference>
<dbReference type="STRING" id="69332.A0A388LYG0"/>
<protein>
    <recommendedName>
        <fullName evidence="4">Protein kinase domain-containing protein</fullName>
    </recommendedName>
</protein>
<dbReference type="EMBL" id="BFEA01000605">
    <property type="protein sequence ID" value="GBG87301.1"/>
    <property type="molecule type" value="Genomic_DNA"/>
</dbReference>
<dbReference type="Gene3D" id="3.30.200.20">
    <property type="entry name" value="Phosphorylase Kinase, domain 1"/>
    <property type="match status" value="1"/>
</dbReference>
<evidence type="ECO:0000313" key="6">
    <source>
        <dbReference type="Proteomes" id="UP000265515"/>
    </source>
</evidence>
<sequence>MFMIDNQKSPRLLSIPVDDDGMPVDTSALTIVKTFLLSSGSDSPGQIYISRQCFVSDGSCLYFREETRGQIYAIDTRSASGLITHIAGGPGSDPVRDGPAFNASFSDLREMVVTPDWCNIFVTELEGYVRWIKLNATCQAGGMVETVARHNSARLWGLALHRQERRSRPPVGDQHQRRSSSVSLTTDGTGTQPSGASLLESRSKDDRDLQPTQVVRFSLKELSRCCGNFDDRRLVGDAGASGQVYHGVLEGTQVALKVMTGDLTAIKRKQFRVEVNTLSMLNHHKLIRLKDIIAEGLRYLHEGPGPPVIHRDIKSSNVLIEDDPNGKLHAVLADFGLAKIGSEIFGTSHQQHVQTSHIAGTFGYMAPEYMLDGRLSEKNDVVAFGVMILELLMGRKVVTKTSSGVGWVPLVEWVRRFVEQQSGSLFGPGMPDAILDPCLKDRWVLTAAERQMAMEMLRLGLDSAHERDVMRPTMGEVVDAIRNIWRSIKAKDESDHEK</sequence>
<reference evidence="5 6" key="1">
    <citation type="journal article" date="2018" name="Cell">
        <title>The Chara Genome: Secondary Complexity and Implications for Plant Terrestrialization.</title>
        <authorList>
            <person name="Nishiyama T."/>
            <person name="Sakayama H."/>
            <person name="Vries J.D."/>
            <person name="Buschmann H."/>
            <person name="Saint-Marcoux D."/>
            <person name="Ullrich K.K."/>
            <person name="Haas F.B."/>
            <person name="Vanderstraeten L."/>
            <person name="Becker D."/>
            <person name="Lang D."/>
            <person name="Vosolsobe S."/>
            <person name="Rombauts S."/>
            <person name="Wilhelmsson P.K.I."/>
            <person name="Janitza P."/>
            <person name="Kern R."/>
            <person name="Heyl A."/>
            <person name="Rumpler F."/>
            <person name="Villalobos L.I.A.C."/>
            <person name="Clay J.M."/>
            <person name="Skokan R."/>
            <person name="Toyoda A."/>
            <person name="Suzuki Y."/>
            <person name="Kagoshima H."/>
            <person name="Schijlen E."/>
            <person name="Tajeshwar N."/>
            <person name="Catarino B."/>
            <person name="Hetherington A.J."/>
            <person name="Saltykova A."/>
            <person name="Bonnot C."/>
            <person name="Breuninger H."/>
            <person name="Symeonidi A."/>
            <person name="Radhakrishnan G.V."/>
            <person name="Van Nieuwerburgh F."/>
            <person name="Deforce D."/>
            <person name="Chang C."/>
            <person name="Karol K.G."/>
            <person name="Hedrich R."/>
            <person name="Ulvskov P."/>
            <person name="Glockner G."/>
            <person name="Delwiche C.F."/>
            <person name="Petrasek J."/>
            <person name="Van de Peer Y."/>
            <person name="Friml J."/>
            <person name="Beilby M."/>
            <person name="Dolan L."/>
            <person name="Kohara Y."/>
            <person name="Sugano S."/>
            <person name="Fujiyama A."/>
            <person name="Delaux P.-M."/>
            <person name="Quint M."/>
            <person name="TheiBen G."/>
            <person name="Hagemann M."/>
            <person name="Harholt J."/>
            <person name="Dunand C."/>
            <person name="Zachgo S."/>
            <person name="Langdale J."/>
            <person name="Maumus F."/>
            <person name="Straeten D.V.D."/>
            <person name="Gould S.B."/>
            <person name="Rensing S.A."/>
        </authorList>
    </citation>
    <scope>NUCLEOTIDE SEQUENCE [LARGE SCALE GENOMIC DNA]</scope>
    <source>
        <strain evidence="5 6">S276</strain>
    </source>
</reference>
<dbReference type="PANTHER" id="PTHR47989:SF61">
    <property type="entry name" value="PROTEIN KINASE DOMAIN-CONTAINING PROTEIN"/>
    <property type="match status" value="1"/>
</dbReference>
<dbReference type="Pfam" id="PF00069">
    <property type="entry name" value="Pkinase"/>
    <property type="match status" value="1"/>
</dbReference>
<dbReference type="Gene3D" id="1.10.510.10">
    <property type="entry name" value="Transferase(Phosphotransferase) domain 1"/>
    <property type="match status" value="1"/>
</dbReference>
<organism evidence="5 6">
    <name type="scientific">Chara braunii</name>
    <name type="common">Braun's stonewort</name>
    <dbReference type="NCBI Taxonomy" id="69332"/>
    <lineage>
        <taxon>Eukaryota</taxon>
        <taxon>Viridiplantae</taxon>
        <taxon>Streptophyta</taxon>
        <taxon>Charophyceae</taxon>
        <taxon>Charales</taxon>
        <taxon>Characeae</taxon>
        <taxon>Chara</taxon>
    </lineage>
</organism>
<feature type="region of interest" description="Disordered" evidence="3">
    <location>
        <begin position="164"/>
        <end position="207"/>
    </location>
</feature>
<dbReference type="InterPro" id="IPR011009">
    <property type="entry name" value="Kinase-like_dom_sf"/>
</dbReference>
<accession>A0A388LYG0</accession>
<dbReference type="OrthoDB" id="4062651at2759"/>
<dbReference type="SUPFAM" id="SSF56112">
    <property type="entry name" value="Protein kinase-like (PK-like)"/>
    <property type="match status" value="1"/>
</dbReference>
<dbReference type="GO" id="GO:0005524">
    <property type="term" value="F:ATP binding"/>
    <property type="evidence" value="ECO:0007669"/>
    <property type="project" value="UniProtKB-KW"/>
</dbReference>
<gene>
    <name evidence="5" type="ORF">CBR_g45360</name>
</gene>
<dbReference type="SUPFAM" id="SSF63825">
    <property type="entry name" value="YWTD domain"/>
    <property type="match status" value="1"/>
</dbReference>
<feature type="domain" description="Protein kinase" evidence="4">
    <location>
        <begin position="160"/>
        <end position="486"/>
    </location>
</feature>
<dbReference type="InterPro" id="IPR008271">
    <property type="entry name" value="Ser/Thr_kinase_AS"/>
</dbReference>
<keyword evidence="2" id="KW-0067">ATP-binding</keyword>
<dbReference type="SMART" id="SM00220">
    <property type="entry name" value="S_TKc"/>
    <property type="match status" value="1"/>
</dbReference>
<dbReference type="PROSITE" id="PS00108">
    <property type="entry name" value="PROTEIN_KINASE_ST"/>
    <property type="match status" value="1"/>
</dbReference>
<dbReference type="Gramene" id="GBG87301">
    <property type="protein sequence ID" value="GBG87301"/>
    <property type="gene ID" value="CBR_g45360"/>
</dbReference>
<evidence type="ECO:0000256" key="1">
    <source>
        <dbReference type="ARBA" id="ARBA00022741"/>
    </source>
</evidence>
<dbReference type="AlphaFoldDB" id="A0A388LYG0"/>
<dbReference type="InterPro" id="IPR011042">
    <property type="entry name" value="6-blade_b-propeller_TolB-like"/>
</dbReference>
<keyword evidence="1" id="KW-0547">Nucleotide-binding</keyword>
<dbReference type="Proteomes" id="UP000265515">
    <property type="component" value="Unassembled WGS sequence"/>
</dbReference>
<dbReference type="PANTHER" id="PTHR47989">
    <property type="entry name" value="OS01G0750732 PROTEIN"/>
    <property type="match status" value="1"/>
</dbReference>
<dbReference type="PROSITE" id="PS50011">
    <property type="entry name" value="PROTEIN_KINASE_DOM"/>
    <property type="match status" value="1"/>
</dbReference>
<evidence type="ECO:0000256" key="3">
    <source>
        <dbReference type="SAM" id="MobiDB-lite"/>
    </source>
</evidence>
<proteinExistence type="predicted"/>
<feature type="compositionally biased region" description="Polar residues" evidence="3">
    <location>
        <begin position="179"/>
        <end position="195"/>
    </location>
</feature>
<dbReference type="Gene3D" id="2.120.10.30">
    <property type="entry name" value="TolB, C-terminal domain"/>
    <property type="match status" value="1"/>
</dbReference>
<dbReference type="InterPro" id="IPR000719">
    <property type="entry name" value="Prot_kinase_dom"/>
</dbReference>
<evidence type="ECO:0000313" key="5">
    <source>
        <dbReference type="EMBL" id="GBG87301.1"/>
    </source>
</evidence>